<feature type="repeat" description="WD" evidence="3">
    <location>
        <begin position="178"/>
        <end position="210"/>
    </location>
</feature>
<feature type="repeat" description="WD" evidence="3">
    <location>
        <begin position="130"/>
        <end position="171"/>
    </location>
</feature>
<feature type="chain" id="PRO_5046304604" evidence="4">
    <location>
        <begin position="24"/>
        <end position="350"/>
    </location>
</feature>
<proteinExistence type="predicted"/>
<feature type="repeat" description="WD" evidence="3">
    <location>
        <begin position="317"/>
        <end position="350"/>
    </location>
</feature>
<dbReference type="InterPro" id="IPR015943">
    <property type="entry name" value="WD40/YVTN_repeat-like_dom_sf"/>
</dbReference>
<feature type="repeat" description="WD" evidence="3">
    <location>
        <begin position="46"/>
        <end position="87"/>
    </location>
</feature>
<dbReference type="InterPro" id="IPR036322">
    <property type="entry name" value="WD40_repeat_dom_sf"/>
</dbReference>
<keyword evidence="6" id="KW-1185">Reference proteome</keyword>
<dbReference type="SMART" id="SM00320">
    <property type="entry name" value="WD40"/>
    <property type="match status" value="7"/>
</dbReference>
<dbReference type="SUPFAM" id="SSF50978">
    <property type="entry name" value="WD40 repeat-like"/>
    <property type="match status" value="1"/>
</dbReference>
<dbReference type="InterPro" id="IPR020472">
    <property type="entry name" value="WD40_PAC1"/>
</dbReference>
<reference evidence="5 6" key="1">
    <citation type="journal article" date="2020" name="ISME J.">
        <title>Comparative genomics reveals insights into cyanobacterial evolution and habitat adaptation.</title>
        <authorList>
            <person name="Chen M.Y."/>
            <person name="Teng W.K."/>
            <person name="Zhao L."/>
            <person name="Hu C.X."/>
            <person name="Zhou Y.K."/>
            <person name="Han B.P."/>
            <person name="Song L.R."/>
            <person name="Shu W.S."/>
        </authorList>
    </citation>
    <scope>NUCLEOTIDE SEQUENCE [LARGE SCALE GENOMIC DNA]</scope>
    <source>
        <strain evidence="5 6">FACHB-119</strain>
    </source>
</reference>
<comment type="caution">
    <text evidence="5">The sequence shown here is derived from an EMBL/GenBank/DDBJ whole genome shotgun (WGS) entry which is preliminary data.</text>
</comment>
<dbReference type="Gene3D" id="2.130.10.10">
    <property type="entry name" value="YVTN repeat-like/Quinoprotein amine dehydrogenase"/>
    <property type="match status" value="2"/>
</dbReference>
<name>A0ABR8CXR2_9NOST</name>
<evidence type="ECO:0000256" key="3">
    <source>
        <dbReference type="PROSITE-ProRule" id="PRU00221"/>
    </source>
</evidence>
<sequence length="350" mass="37740">MRKYRWWTALSAIALTTSTIVSAVHTYPVIANPQTTTKQAKSPITLSGHTAPIRTIALSADGQTLASGDDDKTIKVWNLKSGELRYTLTRHTERISSVAISPDGKTLITASHDRVIKVWDIASGKLLANITGHKAAITAIAISPDGKTFASASMDQTVRLWNTNNRRLRRSLQADAFSLVISPDGKTLFSGSNDGTIKLWNLSNGKVLRTLTPPLPKSPVFPSQRASRVLSLAISPNGQTLVNGGYNDIHQSIQQTDGSNLKIWDLQTRKIIHNFSVGVGSVDTVVISPDGKTFASGGLGRKISIFDLQTGKLIRTLEGHAGGIYALAFSRDGKTLISGSGDKSIKVWQF</sequence>
<gene>
    <name evidence="5" type="ORF">H6G83_02290</name>
</gene>
<dbReference type="Proteomes" id="UP000661112">
    <property type="component" value="Unassembled WGS sequence"/>
</dbReference>
<dbReference type="Pfam" id="PF00400">
    <property type="entry name" value="WD40"/>
    <property type="match status" value="6"/>
</dbReference>
<dbReference type="InterPro" id="IPR019775">
    <property type="entry name" value="WD40_repeat_CS"/>
</dbReference>
<dbReference type="PROSITE" id="PS50294">
    <property type="entry name" value="WD_REPEATS_REGION"/>
    <property type="match status" value="5"/>
</dbReference>
<dbReference type="PROSITE" id="PS00678">
    <property type="entry name" value="WD_REPEATS_1"/>
    <property type="match status" value="3"/>
</dbReference>
<feature type="signal peptide" evidence="4">
    <location>
        <begin position="1"/>
        <end position="23"/>
    </location>
</feature>
<dbReference type="RefSeq" id="WP_190466315.1">
    <property type="nucleotide sequence ID" value="NZ_JACJSG010000002.1"/>
</dbReference>
<evidence type="ECO:0000256" key="2">
    <source>
        <dbReference type="ARBA" id="ARBA00022737"/>
    </source>
</evidence>
<accession>A0ABR8CXR2</accession>
<evidence type="ECO:0000256" key="4">
    <source>
        <dbReference type="SAM" id="SignalP"/>
    </source>
</evidence>
<protein>
    <submittedName>
        <fullName evidence="5">WD40 repeat domain-containing protein</fullName>
    </submittedName>
</protein>
<dbReference type="PROSITE" id="PS50082">
    <property type="entry name" value="WD_REPEATS_2"/>
    <property type="match status" value="5"/>
</dbReference>
<organism evidence="5 6">
    <name type="scientific">Anabaena azotica FACHB-119</name>
    <dbReference type="NCBI Taxonomy" id="947527"/>
    <lineage>
        <taxon>Bacteria</taxon>
        <taxon>Bacillati</taxon>
        <taxon>Cyanobacteriota</taxon>
        <taxon>Cyanophyceae</taxon>
        <taxon>Nostocales</taxon>
        <taxon>Nostocaceae</taxon>
        <taxon>Anabaena</taxon>
        <taxon>Anabaena azotica</taxon>
    </lineage>
</organism>
<dbReference type="PRINTS" id="PR00320">
    <property type="entry name" value="GPROTEINBRPT"/>
</dbReference>
<dbReference type="CDD" id="cd00200">
    <property type="entry name" value="WD40"/>
    <property type="match status" value="1"/>
</dbReference>
<keyword evidence="4" id="KW-0732">Signal</keyword>
<keyword evidence="1 3" id="KW-0853">WD repeat</keyword>
<evidence type="ECO:0000256" key="1">
    <source>
        <dbReference type="ARBA" id="ARBA00022574"/>
    </source>
</evidence>
<dbReference type="PANTHER" id="PTHR19848">
    <property type="entry name" value="WD40 REPEAT PROTEIN"/>
    <property type="match status" value="1"/>
</dbReference>
<feature type="repeat" description="WD" evidence="3">
    <location>
        <begin position="88"/>
        <end position="129"/>
    </location>
</feature>
<evidence type="ECO:0000313" key="5">
    <source>
        <dbReference type="EMBL" id="MBD2499456.1"/>
    </source>
</evidence>
<keyword evidence="2" id="KW-0677">Repeat</keyword>
<dbReference type="EMBL" id="JACJSG010000002">
    <property type="protein sequence ID" value="MBD2499456.1"/>
    <property type="molecule type" value="Genomic_DNA"/>
</dbReference>
<dbReference type="InterPro" id="IPR001680">
    <property type="entry name" value="WD40_rpt"/>
</dbReference>
<dbReference type="PANTHER" id="PTHR19848:SF8">
    <property type="entry name" value="F-BOX AND WD REPEAT DOMAIN CONTAINING 7"/>
    <property type="match status" value="1"/>
</dbReference>
<evidence type="ECO:0000313" key="6">
    <source>
        <dbReference type="Proteomes" id="UP000661112"/>
    </source>
</evidence>